<protein>
    <recommendedName>
        <fullName evidence="4">Rna-directed dna polymerase from mobile element jockey-like</fullName>
    </recommendedName>
</protein>
<evidence type="ECO:0000313" key="3">
    <source>
        <dbReference type="Proteomes" id="UP001623348"/>
    </source>
</evidence>
<evidence type="ECO:0008006" key="4">
    <source>
        <dbReference type="Google" id="ProtNLM"/>
    </source>
</evidence>
<reference evidence="2 3" key="1">
    <citation type="submission" date="2024-06" db="EMBL/GenBank/DDBJ databases">
        <title>The draft genome of Grus japonensis, version 3.</title>
        <authorList>
            <person name="Nabeshima K."/>
            <person name="Suzuki S."/>
            <person name="Onuma M."/>
        </authorList>
    </citation>
    <scope>NUCLEOTIDE SEQUENCE [LARGE SCALE GENOMIC DNA]</scope>
    <source>
        <strain evidence="2 3">451A</strain>
    </source>
</reference>
<dbReference type="PANTHER" id="PTHR33332">
    <property type="entry name" value="REVERSE TRANSCRIPTASE DOMAIN-CONTAINING PROTEIN"/>
    <property type="match status" value="1"/>
</dbReference>
<sequence length="185" mass="20197">MRWGPQHCATAIIRFKTRFNTFIADLDEGTECTLSKFADDTRLGGAADTAEGCAAVQRDLDRLESWAERNPMKVNEGKCRVLHPGKNNPRHQDRLGADLLGSSTVEKDLGVLVDKKLSMTSNMPSWPRRPTVSWGAFRKAWPAGRGRFSSPLLCPGEATSGMLCPVLGSPVQDRRGTTGESPVEG</sequence>
<keyword evidence="3" id="KW-1185">Reference proteome</keyword>
<feature type="region of interest" description="Disordered" evidence="1">
    <location>
        <begin position="165"/>
        <end position="185"/>
    </location>
</feature>
<comment type="caution">
    <text evidence="2">The sequence shown here is derived from an EMBL/GenBank/DDBJ whole genome shotgun (WGS) entry which is preliminary data.</text>
</comment>
<dbReference type="AlphaFoldDB" id="A0ABC9XEL7"/>
<proteinExistence type="predicted"/>
<accession>A0ABC9XEL7</accession>
<name>A0ABC9XEL7_GRUJA</name>
<dbReference type="EMBL" id="BAAFJT010000014">
    <property type="protein sequence ID" value="GAB0196138.1"/>
    <property type="molecule type" value="Genomic_DNA"/>
</dbReference>
<evidence type="ECO:0000256" key="1">
    <source>
        <dbReference type="SAM" id="MobiDB-lite"/>
    </source>
</evidence>
<gene>
    <name evidence="2" type="ORF">GRJ2_002079100</name>
</gene>
<dbReference type="Proteomes" id="UP001623348">
    <property type="component" value="Unassembled WGS sequence"/>
</dbReference>
<organism evidence="2 3">
    <name type="scientific">Grus japonensis</name>
    <name type="common">Japanese crane</name>
    <name type="synonym">Red-crowned crane</name>
    <dbReference type="NCBI Taxonomy" id="30415"/>
    <lineage>
        <taxon>Eukaryota</taxon>
        <taxon>Metazoa</taxon>
        <taxon>Chordata</taxon>
        <taxon>Craniata</taxon>
        <taxon>Vertebrata</taxon>
        <taxon>Euteleostomi</taxon>
        <taxon>Archelosauria</taxon>
        <taxon>Archosauria</taxon>
        <taxon>Dinosauria</taxon>
        <taxon>Saurischia</taxon>
        <taxon>Theropoda</taxon>
        <taxon>Coelurosauria</taxon>
        <taxon>Aves</taxon>
        <taxon>Neognathae</taxon>
        <taxon>Neoaves</taxon>
        <taxon>Gruiformes</taxon>
        <taxon>Gruidae</taxon>
        <taxon>Grus</taxon>
    </lineage>
</organism>
<evidence type="ECO:0000313" key="2">
    <source>
        <dbReference type="EMBL" id="GAB0196138.1"/>
    </source>
</evidence>